<dbReference type="InterPro" id="IPR002793">
    <property type="entry name" value="Endonuclease_NucS"/>
</dbReference>
<dbReference type="InterPro" id="IPR048301">
    <property type="entry name" value="NucS_C"/>
</dbReference>
<feature type="domain" description="Endonuclease NucS C-terminal" evidence="7">
    <location>
        <begin position="118"/>
        <end position="226"/>
    </location>
</feature>
<keyword evidence="3 6" id="KW-0255">Endonuclease</keyword>
<proteinExistence type="inferred from homology"/>
<dbReference type="EMBL" id="DQVM01000026">
    <property type="protein sequence ID" value="HIQ29177.1"/>
    <property type="molecule type" value="Genomic_DNA"/>
</dbReference>
<evidence type="ECO:0000256" key="3">
    <source>
        <dbReference type="ARBA" id="ARBA00022759"/>
    </source>
</evidence>
<dbReference type="GO" id="GO:0005737">
    <property type="term" value="C:cytoplasm"/>
    <property type="evidence" value="ECO:0007669"/>
    <property type="project" value="UniProtKB-SubCell"/>
</dbReference>
<feature type="domain" description="Endonuclease NucS N-terminal PH-like" evidence="8">
    <location>
        <begin position="17"/>
        <end position="110"/>
    </location>
</feature>
<accession>A0A833E987</accession>
<evidence type="ECO:0000256" key="4">
    <source>
        <dbReference type="ARBA" id="ARBA00022801"/>
    </source>
</evidence>
<dbReference type="Pfam" id="PF21003">
    <property type="entry name" value="NucS_N"/>
    <property type="match status" value="1"/>
</dbReference>
<evidence type="ECO:0000313" key="9">
    <source>
        <dbReference type="EMBL" id="HIQ29177.1"/>
    </source>
</evidence>
<dbReference type="Gene3D" id="2.70.180.20">
    <property type="match status" value="1"/>
</dbReference>
<sequence>MKDFVEKLQEALRNRHFILIAGNCRVYYEGRAASHLGYGERVVLIKQDGSILVHRPYGHEPVNWNPPGSRIEARRDEEDRIILTSLKSGEKLVVVFNDVKHFAVLNMLDDAEFEMYASEADMKQAVLLEPRLIEDGFTPVEDERKAFGSGRIDILGRDKNGNLVIVELKRNEASVEDVQQVLGYLSSLTRELGRRPRAIIVAPSISRRAAMLANSNNIEFKCLTPRLCMDVLKRRKGLDRFLE</sequence>
<keyword evidence="1 6" id="KW-0963">Cytoplasm</keyword>
<dbReference type="GO" id="GO:0000014">
    <property type="term" value="F:single-stranded DNA endodeoxyribonuclease activity"/>
    <property type="evidence" value="ECO:0007669"/>
    <property type="project" value="UniProtKB-UniRule"/>
</dbReference>
<comment type="caution">
    <text evidence="9">The sequence shown here is derived from an EMBL/GenBank/DDBJ whole genome shotgun (WGS) entry which is preliminary data.</text>
</comment>
<comment type="similarity">
    <text evidence="6">Belongs to the NucS endonuclease family.</text>
</comment>
<dbReference type="PANTHER" id="PTHR38814">
    <property type="entry name" value="ENDONUCLEASE NUCS"/>
    <property type="match status" value="1"/>
</dbReference>
<gene>
    <name evidence="6" type="primary">nucS</name>
    <name evidence="9" type="ORF">EYH45_01285</name>
</gene>
<dbReference type="PANTHER" id="PTHR38814:SF1">
    <property type="entry name" value="ENDONUCLEASE NUCS"/>
    <property type="match status" value="1"/>
</dbReference>
<keyword evidence="4 6" id="KW-0378">Hydrolase</keyword>
<dbReference type="AlphaFoldDB" id="A0A833E987"/>
<keyword evidence="2 6" id="KW-0540">Nuclease</keyword>
<evidence type="ECO:0000256" key="6">
    <source>
        <dbReference type="HAMAP-Rule" id="MF_00722"/>
    </source>
</evidence>
<evidence type="ECO:0000259" key="8">
    <source>
        <dbReference type="Pfam" id="PF21003"/>
    </source>
</evidence>
<dbReference type="Pfam" id="PF01939">
    <property type="entry name" value="NucS_C"/>
    <property type="match status" value="1"/>
</dbReference>
<dbReference type="NCBIfam" id="NF003270">
    <property type="entry name" value="PRK04247.1"/>
    <property type="match status" value="1"/>
</dbReference>
<protein>
    <recommendedName>
        <fullName evidence="6">Endonuclease NucS</fullName>
        <ecNumber evidence="6">3.1.-.-</ecNumber>
    </recommendedName>
</protein>
<evidence type="ECO:0000256" key="2">
    <source>
        <dbReference type="ARBA" id="ARBA00022722"/>
    </source>
</evidence>
<name>A0A833E987_CALS0</name>
<keyword evidence="5 6" id="KW-0238">DNA-binding</keyword>
<dbReference type="Proteomes" id="UP000608579">
    <property type="component" value="Unassembled WGS sequence"/>
</dbReference>
<dbReference type="Gene3D" id="3.40.1350.10">
    <property type="match status" value="1"/>
</dbReference>
<dbReference type="InterPro" id="IPR048302">
    <property type="entry name" value="NucS_N"/>
</dbReference>
<dbReference type="InterPro" id="IPR049173">
    <property type="entry name" value="NucS_N_sf"/>
</dbReference>
<comment type="function">
    <text evidence="6">Cleaves both 3' and 5' ssDNA extremities of branched DNA structures.</text>
</comment>
<evidence type="ECO:0000256" key="5">
    <source>
        <dbReference type="ARBA" id="ARBA00023125"/>
    </source>
</evidence>
<dbReference type="InterPro" id="IPR011856">
    <property type="entry name" value="tRNA_endonuc-like_dom_sf"/>
</dbReference>
<reference evidence="9" key="1">
    <citation type="journal article" date="2020" name="ISME J.">
        <title>Gammaproteobacteria mediating utilization of methyl-, sulfur- and petroleum organic compounds in deep ocean hydrothermal plumes.</title>
        <authorList>
            <person name="Zhou Z."/>
            <person name="Liu Y."/>
            <person name="Pan J."/>
            <person name="Cron B.R."/>
            <person name="Toner B.M."/>
            <person name="Anantharaman K."/>
            <person name="Breier J.A."/>
            <person name="Dick G.J."/>
            <person name="Li M."/>
        </authorList>
    </citation>
    <scope>NUCLEOTIDE SEQUENCE</scope>
    <source>
        <strain evidence="9">SZUA-1515</strain>
    </source>
</reference>
<dbReference type="CDD" id="cd22341">
    <property type="entry name" value="NucS-like"/>
    <property type="match status" value="1"/>
</dbReference>
<organism evidence="9 10">
    <name type="scientific">Caldiarchaeum subterraneum</name>
    <dbReference type="NCBI Taxonomy" id="311458"/>
    <lineage>
        <taxon>Archaea</taxon>
        <taxon>Nitrososphaerota</taxon>
        <taxon>Candidatus Caldarchaeales</taxon>
        <taxon>Candidatus Caldarchaeaceae</taxon>
        <taxon>Candidatus Caldarchaeum</taxon>
    </lineage>
</organism>
<dbReference type="HAMAP" id="MF_00722">
    <property type="entry name" value="NucS"/>
    <property type="match status" value="1"/>
</dbReference>
<dbReference type="EC" id="3.1.-.-" evidence="6"/>
<comment type="subcellular location">
    <subcellularLocation>
        <location evidence="6">Cytoplasm</location>
    </subcellularLocation>
</comment>
<evidence type="ECO:0000259" key="7">
    <source>
        <dbReference type="Pfam" id="PF01939"/>
    </source>
</evidence>
<dbReference type="GO" id="GO:0003677">
    <property type="term" value="F:DNA binding"/>
    <property type="evidence" value="ECO:0007669"/>
    <property type="project" value="UniProtKB-KW"/>
</dbReference>
<evidence type="ECO:0000256" key="1">
    <source>
        <dbReference type="ARBA" id="ARBA00022490"/>
    </source>
</evidence>
<evidence type="ECO:0000313" key="10">
    <source>
        <dbReference type="Proteomes" id="UP000608579"/>
    </source>
</evidence>